<name>A0A252CA61_9LACT</name>
<protein>
    <submittedName>
        <fullName evidence="1">Ribosomal protein L5</fullName>
    </submittedName>
</protein>
<dbReference type="Proteomes" id="UP000194606">
    <property type="component" value="Unassembled WGS sequence"/>
</dbReference>
<dbReference type="GO" id="GO:0005840">
    <property type="term" value="C:ribosome"/>
    <property type="evidence" value="ECO:0007669"/>
    <property type="project" value="UniProtKB-KW"/>
</dbReference>
<dbReference type="RefSeq" id="WP_086583403.1">
    <property type="nucleotide sequence ID" value="NZ_MUIZ01000030.1"/>
</dbReference>
<dbReference type="EMBL" id="MUIZ01000030">
    <property type="protein sequence ID" value="OUK01648.1"/>
    <property type="molecule type" value="Genomic_DNA"/>
</dbReference>
<sequence>MIKIPIKAKSFLGEKITVDKKIEIVPKRGVESGYTLYHATSKLHPEGFEIRVEGSSAAKPTRRQEVALTGAKLAQVRNRTQKGKFTYEYVIYAESLKLV</sequence>
<evidence type="ECO:0000313" key="2">
    <source>
        <dbReference type="Proteomes" id="UP000194606"/>
    </source>
</evidence>
<proteinExistence type="predicted"/>
<accession>A0A252CA61</accession>
<evidence type="ECO:0000313" key="1">
    <source>
        <dbReference type="EMBL" id="OUK01648.1"/>
    </source>
</evidence>
<comment type="caution">
    <text evidence="1">The sequence shown here is derived from an EMBL/GenBank/DDBJ whole genome shotgun (WGS) entry which is preliminary data.</text>
</comment>
<reference evidence="1 2" key="1">
    <citation type="submission" date="2017-02" db="EMBL/GenBank/DDBJ databases">
        <authorList>
            <person name="Peterson S.W."/>
        </authorList>
    </citation>
    <scope>NUCLEOTIDE SEQUENCE [LARGE SCALE GENOMIC DNA]</scope>
    <source>
        <strain evidence="1">159469</strain>
    </source>
</reference>
<keyword evidence="1" id="KW-0689">Ribosomal protein</keyword>
<organism evidence="1 2">
    <name type="scientific">Lactococcus petauri</name>
    <dbReference type="NCBI Taxonomy" id="1940789"/>
    <lineage>
        <taxon>Bacteria</taxon>
        <taxon>Bacillati</taxon>
        <taxon>Bacillota</taxon>
        <taxon>Bacilli</taxon>
        <taxon>Lactobacillales</taxon>
        <taxon>Streptococcaceae</taxon>
        <taxon>Lactococcus</taxon>
    </lineage>
</organism>
<keyword evidence="1" id="KW-0687">Ribonucleoprotein</keyword>
<dbReference type="AlphaFoldDB" id="A0A252CA61"/>
<gene>
    <name evidence="1" type="ORF">BZZ03_11720</name>
</gene>